<dbReference type="AlphaFoldDB" id="A0A423XGF6"/>
<keyword evidence="1" id="KW-0808">Transferase</keyword>
<gene>
    <name evidence="3" type="ORF">VPNG_02269</name>
</gene>
<dbReference type="STRING" id="1230097.A0A423XGF6"/>
<evidence type="ECO:0000256" key="1">
    <source>
        <dbReference type="ARBA" id="ARBA00022679"/>
    </source>
</evidence>
<dbReference type="InterPro" id="IPR013746">
    <property type="entry name" value="HMG_CoA_synt_C_dom"/>
</dbReference>
<name>A0A423XGF6_9PEZI</name>
<dbReference type="Pfam" id="PF08540">
    <property type="entry name" value="HMG_CoA_synt_C"/>
    <property type="match status" value="1"/>
</dbReference>
<dbReference type="OrthoDB" id="1269963at2759"/>
<dbReference type="Gene3D" id="3.40.47.10">
    <property type="match status" value="1"/>
</dbReference>
<dbReference type="GO" id="GO:0006696">
    <property type="term" value="P:ergosterol biosynthetic process"/>
    <property type="evidence" value="ECO:0007669"/>
    <property type="project" value="TreeGrafter"/>
</dbReference>
<dbReference type="GO" id="GO:0006084">
    <property type="term" value="P:acetyl-CoA metabolic process"/>
    <property type="evidence" value="ECO:0007669"/>
    <property type="project" value="InterPro"/>
</dbReference>
<dbReference type="SUPFAM" id="SSF53901">
    <property type="entry name" value="Thiolase-like"/>
    <property type="match status" value="1"/>
</dbReference>
<evidence type="ECO:0000313" key="4">
    <source>
        <dbReference type="Proteomes" id="UP000285146"/>
    </source>
</evidence>
<dbReference type="GO" id="GO:0004421">
    <property type="term" value="F:hydroxymethylglutaryl-CoA synthase activity"/>
    <property type="evidence" value="ECO:0007669"/>
    <property type="project" value="InterPro"/>
</dbReference>
<sequence length="206" mass="23053">MAKSYARLFYEDYVADPEGFSLRNGVIPAELRDLDYRESLTVKVLGKAFMASSKGKFQERVLPSTQAPTNTGDMYMASLWDALASLISYVPSPALDGKRIGMFSYCSGFAASFLALRICGSLEGISKVLDLYLWPGEFSRRNELCGCIAADTRLGLTLISQICDLRKQAHLQKDYRPRGDLSNIASGVYYLDEVDKLLRRKYQITL</sequence>
<dbReference type="PANTHER" id="PTHR43323:SF2">
    <property type="entry name" value="HYDROXYMETHYLGLUTARYL-COA SYNTHASE"/>
    <property type="match status" value="1"/>
</dbReference>
<reference evidence="3 4" key="1">
    <citation type="submission" date="2015-09" db="EMBL/GenBank/DDBJ databases">
        <title>Host preference determinants of Valsa canker pathogens revealed by comparative genomics.</title>
        <authorList>
            <person name="Yin Z."/>
            <person name="Huang L."/>
        </authorList>
    </citation>
    <scope>NUCLEOTIDE SEQUENCE [LARGE SCALE GENOMIC DNA]</scope>
    <source>
        <strain evidence="3 4">SXYLt</strain>
    </source>
</reference>
<keyword evidence="4" id="KW-1185">Reference proteome</keyword>
<protein>
    <recommendedName>
        <fullName evidence="2">Hydroxymethylglutaryl-coenzyme A synthase C-terminal domain-containing protein</fullName>
    </recommendedName>
</protein>
<organism evidence="3 4">
    <name type="scientific">Cytospora leucostoma</name>
    <dbReference type="NCBI Taxonomy" id="1230097"/>
    <lineage>
        <taxon>Eukaryota</taxon>
        <taxon>Fungi</taxon>
        <taxon>Dikarya</taxon>
        <taxon>Ascomycota</taxon>
        <taxon>Pezizomycotina</taxon>
        <taxon>Sordariomycetes</taxon>
        <taxon>Sordariomycetidae</taxon>
        <taxon>Diaporthales</taxon>
        <taxon>Cytosporaceae</taxon>
        <taxon>Cytospora</taxon>
    </lineage>
</organism>
<dbReference type="GO" id="GO:0010142">
    <property type="term" value="P:farnesyl diphosphate biosynthetic process, mevalonate pathway"/>
    <property type="evidence" value="ECO:0007669"/>
    <property type="project" value="InterPro"/>
</dbReference>
<dbReference type="InParanoid" id="A0A423XGF6"/>
<dbReference type="Proteomes" id="UP000285146">
    <property type="component" value="Unassembled WGS sequence"/>
</dbReference>
<evidence type="ECO:0000313" key="3">
    <source>
        <dbReference type="EMBL" id="ROW15364.1"/>
    </source>
</evidence>
<dbReference type="InterPro" id="IPR016039">
    <property type="entry name" value="Thiolase-like"/>
</dbReference>
<evidence type="ECO:0000259" key="2">
    <source>
        <dbReference type="Pfam" id="PF08540"/>
    </source>
</evidence>
<comment type="caution">
    <text evidence="3">The sequence shown here is derived from an EMBL/GenBank/DDBJ whole genome shotgun (WGS) entry which is preliminary data.</text>
</comment>
<dbReference type="EMBL" id="LKEB01000009">
    <property type="protein sequence ID" value="ROW15364.1"/>
    <property type="molecule type" value="Genomic_DNA"/>
</dbReference>
<feature type="domain" description="Hydroxymethylglutaryl-coenzyme A synthase C-terminal" evidence="2">
    <location>
        <begin position="2"/>
        <end position="204"/>
    </location>
</feature>
<proteinExistence type="predicted"/>
<dbReference type="PANTHER" id="PTHR43323">
    <property type="entry name" value="3-HYDROXY-3-METHYLGLUTARYL COENZYME A SYNTHASE"/>
    <property type="match status" value="1"/>
</dbReference>
<accession>A0A423XGF6</accession>